<dbReference type="EMBL" id="QLUW01000006">
    <property type="protein sequence ID" value="RAP73733.1"/>
    <property type="molecule type" value="Genomic_DNA"/>
</dbReference>
<feature type="domain" description="BIG2" evidence="1">
    <location>
        <begin position="457"/>
        <end position="541"/>
    </location>
</feature>
<keyword evidence="3" id="KW-1185">Reference proteome</keyword>
<feature type="domain" description="BIG2" evidence="1">
    <location>
        <begin position="287"/>
        <end position="363"/>
    </location>
</feature>
<dbReference type="Pfam" id="PF02368">
    <property type="entry name" value="Big_2"/>
    <property type="match status" value="4"/>
</dbReference>
<evidence type="ECO:0000313" key="3">
    <source>
        <dbReference type="Proteomes" id="UP000249260"/>
    </source>
</evidence>
<dbReference type="PANTHER" id="PTHR23019:SF0">
    <property type="entry name" value="NUCLEAR PORE MEMBRANE GLYCOPROTEIN 210"/>
    <property type="match status" value="1"/>
</dbReference>
<dbReference type="Gene3D" id="2.60.40.1080">
    <property type="match status" value="6"/>
</dbReference>
<gene>
    <name evidence="2" type="ORF">DL346_26080</name>
</gene>
<name>A0A328TW24_9BACL</name>
<evidence type="ECO:0000313" key="2">
    <source>
        <dbReference type="EMBL" id="RAP73733.1"/>
    </source>
</evidence>
<evidence type="ECO:0000259" key="1">
    <source>
        <dbReference type="SMART" id="SM00635"/>
    </source>
</evidence>
<feature type="domain" description="BIG2" evidence="1">
    <location>
        <begin position="114"/>
        <end position="191"/>
    </location>
</feature>
<proteinExistence type="predicted"/>
<dbReference type="InterPro" id="IPR045197">
    <property type="entry name" value="NUP210-like"/>
</dbReference>
<dbReference type="SUPFAM" id="SSF49373">
    <property type="entry name" value="Invasin/intimin cell-adhesion fragments"/>
    <property type="match status" value="4"/>
</dbReference>
<dbReference type="AlphaFoldDB" id="A0A328TW24"/>
<feature type="domain" description="BIG2" evidence="1">
    <location>
        <begin position="373"/>
        <end position="451"/>
    </location>
</feature>
<dbReference type="OrthoDB" id="9811934at2"/>
<sequence length="556" mass="60345">MKNRLKHLKMPIVWVMCFLMVFTLSIPYHVSADTMSFSLRVGEKLPLQAIIELPALEEEANGLKIKWISSDQDIAKVDSNDTLIGVSKGNVTIRASIDGIANPLAELQVQVISTVQGVELDKTTLSLALGQTSELKAYVKPYNAYLQEVKWQTTDRNIVTVSKDGKLTATGIGEATITAVTTDGGYSATCKITVSSNTTGIQVSKEFVLPVGQKKTINAQVVPNNGYNQEFWYTIADPRIAKIDSKGVITPLHEGSTSVTLMTKDKRHSTVITIRVTSNIEHFYVADKSGKKLSSLTLKAGQEFPLFFIGDPNDFRALDHYHWSVINADKRIASIDSKGKLKGLSAGTTTLTFTLKEEAKLLTHTLQITVVSTVKSVELNKTKTKLPVGGSEQLKATVMPLNAFLKEVKWTSSNSKVVSVNPKTGQLKGLSIGTAIITATTTDGKKVATCNVTVYGIAKSIYVPSTSLKVTMGSNYSFTAKVLPILTINNEITYKLLTTNGAKIVQVKKGKDGLFTLTGLKPGETQLELTSKDGGHKKIINIQVVPTEVKVVITKP</sequence>
<comment type="caution">
    <text evidence="2">The sequence shown here is derived from an EMBL/GenBank/DDBJ whole genome shotgun (WGS) entry which is preliminary data.</text>
</comment>
<protein>
    <recommendedName>
        <fullName evidence="1">BIG2 domain-containing protein</fullName>
    </recommendedName>
</protein>
<feature type="domain" description="BIG2" evidence="1">
    <location>
        <begin position="197"/>
        <end position="273"/>
    </location>
</feature>
<dbReference type="PANTHER" id="PTHR23019">
    <property type="entry name" value="NUCLEAR PORE MEMBRANE GLYCOPROTEIN GP210-RELATED"/>
    <property type="match status" value="1"/>
</dbReference>
<dbReference type="InterPro" id="IPR003343">
    <property type="entry name" value="Big_2"/>
</dbReference>
<accession>A0A328TW24</accession>
<dbReference type="InterPro" id="IPR008964">
    <property type="entry name" value="Invasin/intimin_cell_adhesion"/>
</dbReference>
<reference evidence="2 3" key="1">
    <citation type="submission" date="2018-06" db="EMBL/GenBank/DDBJ databases">
        <title>Paenibacillus montanisoli sp. nov., isolated from mountain area soil.</title>
        <authorList>
            <person name="Wu M."/>
        </authorList>
    </citation>
    <scope>NUCLEOTIDE SEQUENCE [LARGE SCALE GENOMIC DNA]</scope>
    <source>
        <strain evidence="2 3">RA17</strain>
    </source>
</reference>
<dbReference type="SMART" id="SM00635">
    <property type="entry name" value="BID_2"/>
    <property type="match status" value="5"/>
</dbReference>
<dbReference type="Proteomes" id="UP000249260">
    <property type="component" value="Unassembled WGS sequence"/>
</dbReference>
<organism evidence="2 3">
    <name type="scientific">Paenibacillus montanisoli</name>
    <dbReference type="NCBI Taxonomy" id="2081970"/>
    <lineage>
        <taxon>Bacteria</taxon>
        <taxon>Bacillati</taxon>
        <taxon>Bacillota</taxon>
        <taxon>Bacilli</taxon>
        <taxon>Bacillales</taxon>
        <taxon>Paenibacillaceae</taxon>
        <taxon>Paenibacillus</taxon>
    </lineage>
</organism>